<dbReference type="InterPro" id="IPR002591">
    <property type="entry name" value="Phosphodiest/P_Trfase"/>
</dbReference>
<evidence type="ECO:0000313" key="3">
    <source>
        <dbReference type="Proteomes" id="UP000193465"/>
    </source>
</evidence>
<sequence length="481" mass="50549">MISAKKFLSGVAVATLVAGTGAAVGTPVGLSATTADWLLAAENVLLIGVDGTNLSKILEYAYDEGSGFRTLMDQGITGAASEVNHTTISGPSWSTILTGVWDDKHGVINNVFSPEPYNAWPTVFNLLEYFRPEVNTSVIADWDFINGIGEAGGYPADHNLFIPFQDSWAATDAEVTEETIAQILATTTSPDIPNFIFSYQVQVDEAGHTFGGGSAEYAQAVINVGGNIQQIMDAIAIAQGETGDGWTVIVTTDHGHQQSLGFGHGFQSPNETSQFVIFSLAGNEAQAGSQNLNYSIADITPTILQIFGVPLRSDFDGSPMFTDPEITGSLVEPVDLKQALLSAISMYGYPNIGNDLALGLRTVVGTIPYVLNGLVTEIDKFLQGIVDQDIFLISGLAAVGQQLNDFFGGLTVDVTQLLARGVAYLTGSGVIAPTDAPLPPPGSAEFSWLDALLTDQGLGAGDLADAEVPPLLDLDLDALVA</sequence>
<dbReference type="PANTHER" id="PTHR10151">
    <property type="entry name" value="ECTONUCLEOTIDE PYROPHOSPHATASE/PHOSPHODIESTERASE"/>
    <property type="match status" value="1"/>
</dbReference>
<reference evidence="2 3" key="1">
    <citation type="submission" date="2016-01" db="EMBL/GenBank/DDBJ databases">
        <title>The new phylogeny of the genus Mycobacterium.</title>
        <authorList>
            <person name="Tarcisio F."/>
            <person name="Conor M."/>
            <person name="Antonella G."/>
            <person name="Elisabetta G."/>
            <person name="Giulia F.S."/>
            <person name="Sara T."/>
            <person name="Anna F."/>
            <person name="Clotilde B."/>
            <person name="Roberto B."/>
            <person name="Veronica D.S."/>
            <person name="Fabio R."/>
            <person name="Monica P."/>
            <person name="Olivier J."/>
            <person name="Enrico T."/>
            <person name="Nicola S."/>
        </authorList>
    </citation>
    <scope>NUCLEOTIDE SEQUENCE [LARGE SCALE GENOMIC DNA]</scope>
    <source>
        <strain evidence="2 3">ATCC 27353</strain>
    </source>
</reference>
<organism evidence="2 3">
    <name type="scientific">Mycolicibacter engbaekii</name>
    <dbReference type="NCBI Taxonomy" id="188915"/>
    <lineage>
        <taxon>Bacteria</taxon>
        <taxon>Bacillati</taxon>
        <taxon>Actinomycetota</taxon>
        <taxon>Actinomycetes</taxon>
        <taxon>Mycobacteriales</taxon>
        <taxon>Mycobacteriaceae</taxon>
        <taxon>Mycolicibacter</taxon>
    </lineage>
</organism>
<protein>
    <submittedName>
        <fullName evidence="2">Phosphodiesterase</fullName>
    </submittedName>
</protein>
<dbReference type="GO" id="GO:0016787">
    <property type="term" value="F:hydrolase activity"/>
    <property type="evidence" value="ECO:0007669"/>
    <property type="project" value="UniProtKB-ARBA"/>
</dbReference>
<dbReference type="STRING" id="188915.AWC02_03110"/>
<dbReference type="EMBL" id="LQOT01000014">
    <property type="protein sequence ID" value="ORV50941.1"/>
    <property type="molecule type" value="Genomic_DNA"/>
</dbReference>
<gene>
    <name evidence="2" type="ORF">AWC02_03110</name>
</gene>
<keyword evidence="1" id="KW-0732">Signal</keyword>
<proteinExistence type="predicted"/>
<keyword evidence="3" id="KW-1185">Reference proteome</keyword>
<comment type="caution">
    <text evidence="2">The sequence shown here is derived from an EMBL/GenBank/DDBJ whole genome shotgun (WGS) entry which is preliminary data.</text>
</comment>
<dbReference type="RefSeq" id="WP_085126996.1">
    <property type="nucleotide sequence ID" value="NZ_LQOT01000014.1"/>
</dbReference>
<dbReference type="Gene3D" id="3.40.720.10">
    <property type="entry name" value="Alkaline Phosphatase, subunit A"/>
    <property type="match status" value="2"/>
</dbReference>
<dbReference type="PANTHER" id="PTHR10151:SF120">
    <property type="entry name" value="BIS(5'-ADENOSYL)-TRIPHOSPHATASE"/>
    <property type="match status" value="1"/>
</dbReference>
<dbReference type="Proteomes" id="UP000193465">
    <property type="component" value="Unassembled WGS sequence"/>
</dbReference>
<feature type="signal peptide" evidence="1">
    <location>
        <begin position="1"/>
        <end position="23"/>
    </location>
</feature>
<evidence type="ECO:0000313" key="2">
    <source>
        <dbReference type="EMBL" id="ORV50941.1"/>
    </source>
</evidence>
<dbReference type="Pfam" id="PF01663">
    <property type="entry name" value="Phosphodiest"/>
    <property type="match status" value="1"/>
</dbReference>
<dbReference type="AlphaFoldDB" id="A0A1X1U287"/>
<dbReference type="InterPro" id="IPR017850">
    <property type="entry name" value="Alkaline_phosphatase_core_sf"/>
</dbReference>
<dbReference type="SUPFAM" id="SSF53649">
    <property type="entry name" value="Alkaline phosphatase-like"/>
    <property type="match status" value="1"/>
</dbReference>
<name>A0A1X1U287_9MYCO</name>
<accession>A0A1X1U287</accession>
<feature type="chain" id="PRO_5013162966" evidence="1">
    <location>
        <begin position="24"/>
        <end position="481"/>
    </location>
</feature>
<evidence type="ECO:0000256" key="1">
    <source>
        <dbReference type="SAM" id="SignalP"/>
    </source>
</evidence>